<dbReference type="EMBL" id="JBBNAE010000010">
    <property type="protein sequence ID" value="KAK9090443.1"/>
    <property type="molecule type" value="Genomic_DNA"/>
</dbReference>
<reference evidence="2 3" key="1">
    <citation type="submission" date="2024-01" db="EMBL/GenBank/DDBJ databases">
        <title>Genome assemblies of Stephania.</title>
        <authorList>
            <person name="Yang L."/>
        </authorList>
    </citation>
    <scope>NUCLEOTIDE SEQUENCE [LARGE SCALE GENOMIC DNA]</scope>
    <source>
        <strain evidence="2">QJT</strain>
        <tissue evidence="2">Leaf</tissue>
    </source>
</reference>
<comment type="caution">
    <text evidence="2">The sequence shown here is derived from an EMBL/GenBank/DDBJ whole genome shotgun (WGS) entry which is preliminary data.</text>
</comment>
<proteinExistence type="predicted"/>
<dbReference type="Proteomes" id="UP001417504">
    <property type="component" value="Unassembled WGS sequence"/>
</dbReference>
<feature type="compositionally biased region" description="Low complexity" evidence="1">
    <location>
        <begin position="27"/>
        <end position="38"/>
    </location>
</feature>
<feature type="region of interest" description="Disordered" evidence="1">
    <location>
        <begin position="1"/>
        <end position="43"/>
    </location>
</feature>
<keyword evidence="3" id="KW-1185">Reference proteome</keyword>
<sequence length="445" mass="48505">MRDYKKVRDYERRVLVSGGDGGDHDSTSQQQQQQQQQQGSYWKLEKHERKDRNLPTNMLPQIYEALVELLERRNLSSVVAQSACLSPTRCRSSPLPPYTHDLHLTSPSISGCLSLSLLAFSSLHARPPPPPHLQSSAAPYTTVELTSLSRLTVPYTSSSHHFRSLLSLTFGRPTPTPHLSSCRLSAALLLGVIISFPYSASYKRETPCRGIFFKLPRSLVTGPAEFRVVWSPCRVPDVALSKAGPVVESLGGGSPCSPLVGTVEGRTPLHAAALLTSLQRGPRWRDPSSSSWSEGLRPPTSHRGGGSGGGEAVETTHFPPSSSQPIVVRFPSGAPPAFSGGDDWNVAAAPPLSLEHRVRLVPYSRLFHRALSTSGPHTRFTSLISKNLFEKISFACMSPRSNVVGDTPQVACELGYRVERLVATRKHSSITKGMNKVSGDSKYNI</sequence>
<evidence type="ECO:0000256" key="1">
    <source>
        <dbReference type="SAM" id="MobiDB-lite"/>
    </source>
</evidence>
<evidence type="ECO:0000313" key="3">
    <source>
        <dbReference type="Proteomes" id="UP001417504"/>
    </source>
</evidence>
<protein>
    <submittedName>
        <fullName evidence="2">Uncharacterized protein</fullName>
    </submittedName>
</protein>
<feature type="compositionally biased region" description="Basic and acidic residues" evidence="1">
    <location>
        <begin position="1"/>
        <end position="14"/>
    </location>
</feature>
<evidence type="ECO:0000313" key="2">
    <source>
        <dbReference type="EMBL" id="KAK9090443.1"/>
    </source>
</evidence>
<dbReference type="AlphaFoldDB" id="A0AAP0EJ83"/>
<dbReference type="PANTHER" id="PTHR33492:SF12">
    <property type="entry name" value="HOMEODOMAIN-LIKE SUPERFAMILY PROTEIN-RELATED"/>
    <property type="match status" value="1"/>
</dbReference>
<gene>
    <name evidence="2" type="ORF">Sjap_023620</name>
</gene>
<dbReference type="PANTHER" id="PTHR33492">
    <property type="entry name" value="OSJNBA0043A12.37 PROTEIN-RELATED"/>
    <property type="match status" value="1"/>
</dbReference>
<accession>A0AAP0EJ83</accession>
<organism evidence="2 3">
    <name type="scientific">Stephania japonica</name>
    <dbReference type="NCBI Taxonomy" id="461633"/>
    <lineage>
        <taxon>Eukaryota</taxon>
        <taxon>Viridiplantae</taxon>
        <taxon>Streptophyta</taxon>
        <taxon>Embryophyta</taxon>
        <taxon>Tracheophyta</taxon>
        <taxon>Spermatophyta</taxon>
        <taxon>Magnoliopsida</taxon>
        <taxon>Ranunculales</taxon>
        <taxon>Menispermaceae</taxon>
        <taxon>Menispermoideae</taxon>
        <taxon>Cissampelideae</taxon>
        <taxon>Stephania</taxon>
    </lineage>
</organism>
<name>A0AAP0EJ83_9MAGN</name>
<feature type="region of interest" description="Disordered" evidence="1">
    <location>
        <begin position="280"/>
        <end position="326"/>
    </location>
</feature>